<dbReference type="Proteomes" id="UP000013827">
    <property type="component" value="Unassembled WGS sequence"/>
</dbReference>
<dbReference type="RefSeq" id="XP_005759450.1">
    <property type="nucleotide sequence ID" value="XM_005759393.1"/>
</dbReference>
<dbReference type="SMART" id="SM00332">
    <property type="entry name" value="PP2Cc"/>
    <property type="match status" value="1"/>
</dbReference>
<evidence type="ECO:0000313" key="7">
    <source>
        <dbReference type="EnsemblProtists" id="EOD07021"/>
    </source>
</evidence>
<feature type="compositionally biased region" description="Acidic residues" evidence="5">
    <location>
        <begin position="412"/>
        <end position="429"/>
    </location>
</feature>
<organism evidence="7 8">
    <name type="scientific">Emiliania huxleyi (strain CCMP1516)</name>
    <dbReference type="NCBI Taxonomy" id="280463"/>
    <lineage>
        <taxon>Eukaryota</taxon>
        <taxon>Haptista</taxon>
        <taxon>Haptophyta</taxon>
        <taxon>Prymnesiophyceae</taxon>
        <taxon>Isochrysidales</taxon>
        <taxon>Noelaerhabdaceae</taxon>
        <taxon>Emiliania</taxon>
    </lineage>
</organism>
<accession>A0A0D3I6Y6</accession>
<dbReference type="PROSITE" id="PS01032">
    <property type="entry name" value="PPM_1"/>
    <property type="match status" value="1"/>
</dbReference>
<evidence type="ECO:0000256" key="4">
    <source>
        <dbReference type="RuleBase" id="RU003465"/>
    </source>
</evidence>
<dbReference type="Pfam" id="PF00481">
    <property type="entry name" value="PP2C"/>
    <property type="match status" value="1"/>
</dbReference>
<feature type="domain" description="PPM-type phosphatase" evidence="6">
    <location>
        <begin position="55"/>
        <end position="329"/>
    </location>
</feature>
<dbReference type="InterPro" id="IPR001932">
    <property type="entry name" value="PPM-type_phosphatase-like_dom"/>
</dbReference>
<dbReference type="PANTHER" id="PTHR47992">
    <property type="entry name" value="PROTEIN PHOSPHATASE"/>
    <property type="match status" value="1"/>
</dbReference>
<comment type="similarity">
    <text evidence="4">Belongs to the PP2C family.</text>
</comment>
<dbReference type="PROSITE" id="PS51746">
    <property type="entry name" value="PPM_2"/>
    <property type="match status" value="1"/>
</dbReference>
<dbReference type="Gene3D" id="3.60.40.10">
    <property type="entry name" value="PPM-type phosphatase domain"/>
    <property type="match status" value="1"/>
</dbReference>
<dbReference type="SUPFAM" id="SSF81606">
    <property type="entry name" value="PP2C-like"/>
    <property type="match status" value="1"/>
</dbReference>
<feature type="compositionally biased region" description="Basic and acidic residues" evidence="5">
    <location>
        <begin position="20"/>
        <end position="30"/>
    </location>
</feature>
<reference evidence="8" key="1">
    <citation type="journal article" date="2013" name="Nature">
        <title>Pan genome of the phytoplankton Emiliania underpins its global distribution.</title>
        <authorList>
            <person name="Read B.A."/>
            <person name="Kegel J."/>
            <person name="Klute M.J."/>
            <person name="Kuo A."/>
            <person name="Lefebvre S.C."/>
            <person name="Maumus F."/>
            <person name="Mayer C."/>
            <person name="Miller J."/>
            <person name="Monier A."/>
            <person name="Salamov A."/>
            <person name="Young J."/>
            <person name="Aguilar M."/>
            <person name="Claverie J.M."/>
            <person name="Frickenhaus S."/>
            <person name="Gonzalez K."/>
            <person name="Herman E.K."/>
            <person name="Lin Y.C."/>
            <person name="Napier J."/>
            <person name="Ogata H."/>
            <person name="Sarno A.F."/>
            <person name="Shmutz J."/>
            <person name="Schroeder D."/>
            <person name="de Vargas C."/>
            <person name="Verret F."/>
            <person name="von Dassow P."/>
            <person name="Valentin K."/>
            <person name="Van de Peer Y."/>
            <person name="Wheeler G."/>
            <person name="Dacks J.B."/>
            <person name="Delwiche C.F."/>
            <person name="Dyhrman S.T."/>
            <person name="Glockner G."/>
            <person name="John U."/>
            <person name="Richards T."/>
            <person name="Worden A.Z."/>
            <person name="Zhang X."/>
            <person name="Grigoriev I.V."/>
            <person name="Allen A.E."/>
            <person name="Bidle K."/>
            <person name="Borodovsky M."/>
            <person name="Bowler C."/>
            <person name="Brownlee C."/>
            <person name="Cock J.M."/>
            <person name="Elias M."/>
            <person name="Gladyshev V.N."/>
            <person name="Groth M."/>
            <person name="Guda C."/>
            <person name="Hadaegh A."/>
            <person name="Iglesias-Rodriguez M.D."/>
            <person name="Jenkins J."/>
            <person name="Jones B.M."/>
            <person name="Lawson T."/>
            <person name="Leese F."/>
            <person name="Lindquist E."/>
            <person name="Lobanov A."/>
            <person name="Lomsadze A."/>
            <person name="Malik S.B."/>
            <person name="Marsh M.E."/>
            <person name="Mackinder L."/>
            <person name="Mock T."/>
            <person name="Mueller-Roeber B."/>
            <person name="Pagarete A."/>
            <person name="Parker M."/>
            <person name="Probert I."/>
            <person name="Quesneville H."/>
            <person name="Raines C."/>
            <person name="Rensing S.A."/>
            <person name="Riano-Pachon D.M."/>
            <person name="Richier S."/>
            <person name="Rokitta S."/>
            <person name="Shiraiwa Y."/>
            <person name="Soanes D.M."/>
            <person name="van der Giezen M."/>
            <person name="Wahlund T.M."/>
            <person name="Williams B."/>
            <person name="Wilson W."/>
            <person name="Wolfe G."/>
            <person name="Wurch L.L."/>
        </authorList>
    </citation>
    <scope>NUCLEOTIDE SEQUENCE</scope>
</reference>
<dbReference type="GO" id="GO:0004722">
    <property type="term" value="F:protein serine/threonine phosphatase activity"/>
    <property type="evidence" value="ECO:0007669"/>
    <property type="project" value="InterPro"/>
</dbReference>
<feature type="region of interest" description="Disordered" evidence="5">
    <location>
        <begin position="1"/>
        <end position="65"/>
    </location>
</feature>
<dbReference type="STRING" id="2903.R1D7V9"/>
<evidence type="ECO:0000256" key="3">
    <source>
        <dbReference type="ARBA" id="ARBA00022912"/>
    </source>
</evidence>
<feature type="region of interest" description="Disordered" evidence="5">
    <location>
        <begin position="386"/>
        <end position="436"/>
    </location>
</feature>
<dbReference type="HOGENOM" id="CLU_673432_0_0_1"/>
<dbReference type="InterPro" id="IPR015655">
    <property type="entry name" value="PP2C"/>
</dbReference>
<dbReference type="eggNOG" id="KOG0698">
    <property type="taxonomic scope" value="Eukaryota"/>
</dbReference>
<keyword evidence="1" id="KW-0479">Metal-binding</keyword>
<dbReference type="AlphaFoldDB" id="A0A0D3I6Y6"/>
<proteinExistence type="inferred from homology"/>
<feature type="compositionally biased region" description="Basic and acidic residues" evidence="5">
    <location>
        <begin position="1"/>
        <end position="10"/>
    </location>
</feature>
<protein>
    <recommendedName>
        <fullName evidence="6">PPM-type phosphatase domain-containing protein</fullName>
    </recommendedName>
</protein>
<evidence type="ECO:0000256" key="1">
    <source>
        <dbReference type="ARBA" id="ARBA00022723"/>
    </source>
</evidence>
<keyword evidence="8" id="KW-1185">Reference proteome</keyword>
<dbReference type="OMA" id="NPETHEA"/>
<dbReference type="InterPro" id="IPR000222">
    <property type="entry name" value="PP2C_BS"/>
</dbReference>
<reference evidence="7" key="2">
    <citation type="submission" date="2024-10" db="UniProtKB">
        <authorList>
            <consortium name="EnsemblProtists"/>
        </authorList>
    </citation>
    <scope>IDENTIFICATION</scope>
</reference>
<keyword evidence="2 4" id="KW-0378">Hydrolase</keyword>
<dbReference type="PaxDb" id="2903-EOD07021"/>
<dbReference type="GeneID" id="17253394"/>
<evidence type="ECO:0000256" key="2">
    <source>
        <dbReference type="ARBA" id="ARBA00022801"/>
    </source>
</evidence>
<evidence type="ECO:0000256" key="5">
    <source>
        <dbReference type="SAM" id="MobiDB-lite"/>
    </source>
</evidence>
<sequence>MGASDSKPKEGSGSTPQVPEGRKSIAHEPNELFSPRRGNDEASGPLAESLGNATRHGVSPGSGGAAYAKINQDRGVAHWPYNGSHNEALFCVFDGHGRNGEKVSEFCVKAIPAALQEVGAELRADPPAVLHQTVIEVDKKVLKKDGGSFANMCGTTSTIVYVQGSTCWVACSGDSRAVMGYVERGSVKARDLSVDMKPDAPGEKERILAAGGEVSVGRGNGPSRVWCDGRVGLAMSRSIGDGECKKYGVIADPQIRKFDIDVDRGDRFIICASDGVWEFISSKEACQIVAKESASASKACASLVQAAAQRWKKAEGNYRDDITAIVVRLPFIQPDADEPPKTLDQVGVSGSVSGRLSGHIDLDGGVYINLGETGLEQIAEGRLSTAGAGGGGGGDASDFAKRRLSVAAKPADDDDWENGSSGDDLEVEVEMPAPAA</sequence>
<evidence type="ECO:0000313" key="8">
    <source>
        <dbReference type="Proteomes" id="UP000013827"/>
    </source>
</evidence>
<dbReference type="InterPro" id="IPR036457">
    <property type="entry name" value="PPM-type-like_dom_sf"/>
</dbReference>
<dbReference type="GO" id="GO:0046872">
    <property type="term" value="F:metal ion binding"/>
    <property type="evidence" value="ECO:0007669"/>
    <property type="project" value="UniProtKB-KW"/>
</dbReference>
<dbReference type="KEGG" id="ehx:EMIHUDRAFT_420605"/>
<evidence type="ECO:0000259" key="6">
    <source>
        <dbReference type="PROSITE" id="PS51746"/>
    </source>
</evidence>
<dbReference type="EnsemblProtists" id="EOD07021">
    <property type="protein sequence ID" value="EOD07021"/>
    <property type="gene ID" value="EMIHUDRAFT_420605"/>
</dbReference>
<dbReference type="CDD" id="cd00143">
    <property type="entry name" value="PP2Cc"/>
    <property type="match status" value="1"/>
</dbReference>
<keyword evidence="3 4" id="KW-0904">Protein phosphatase</keyword>
<name>A0A0D3I6Y6_EMIH1</name>